<keyword evidence="3" id="KW-1185">Reference proteome</keyword>
<name>A0A917WBH2_9ACTN</name>
<evidence type="ECO:0000313" key="2">
    <source>
        <dbReference type="EMBL" id="GGL87086.1"/>
    </source>
</evidence>
<dbReference type="AlphaFoldDB" id="A0A917WBH2"/>
<gene>
    <name evidence="2" type="ORF">GCM10011594_03330</name>
</gene>
<proteinExistence type="predicted"/>
<comment type="caution">
    <text evidence="2">The sequence shown here is derived from an EMBL/GenBank/DDBJ whole genome shotgun (WGS) entry which is preliminary data.</text>
</comment>
<accession>A0A917WBH2</accession>
<reference evidence="2" key="2">
    <citation type="submission" date="2020-09" db="EMBL/GenBank/DDBJ databases">
        <authorList>
            <person name="Sun Q."/>
            <person name="Zhou Y."/>
        </authorList>
    </citation>
    <scope>NUCLEOTIDE SEQUENCE</scope>
    <source>
        <strain evidence="2">CGMCC 4.7308</strain>
    </source>
</reference>
<feature type="compositionally biased region" description="Gly residues" evidence="1">
    <location>
        <begin position="30"/>
        <end position="76"/>
    </location>
</feature>
<protein>
    <submittedName>
        <fullName evidence="2">Uncharacterized protein</fullName>
    </submittedName>
</protein>
<dbReference type="Proteomes" id="UP000655208">
    <property type="component" value="Unassembled WGS sequence"/>
</dbReference>
<feature type="compositionally biased region" description="Basic residues" evidence="1">
    <location>
        <begin position="1"/>
        <end position="10"/>
    </location>
</feature>
<feature type="region of interest" description="Disordered" evidence="1">
    <location>
        <begin position="1"/>
        <end position="87"/>
    </location>
</feature>
<feature type="compositionally biased region" description="Low complexity" evidence="1">
    <location>
        <begin position="77"/>
        <end position="87"/>
    </location>
</feature>
<sequence>MRHNHPHHPRSFGPGLPAFGPGQDDDERGSGGGPRRGPGGPGWPFGPGGPGGPGGHGGPGGRGGRGFGPRGRGRGGAPDAPDASGASGAAGWFAGRLSDQWFTGTPSVTVDRDEILVVGQLPPLEGQDGADAATLAAAEAGRIARFREETREQRIEIARQAEHQYGRQVSWGATVGGTTELFTTASVPVMTRLRQPERQILDTLVDSGVARSRSDALVWAIRLVGDHAQEWLGQLREAMSEVNRLRDQGPDLG</sequence>
<organism evidence="2 3">
    <name type="scientific">Nakamurella endophytica</name>
    <dbReference type="NCBI Taxonomy" id="1748367"/>
    <lineage>
        <taxon>Bacteria</taxon>
        <taxon>Bacillati</taxon>
        <taxon>Actinomycetota</taxon>
        <taxon>Actinomycetes</taxon>
        <taxon>Nakamurellales</taxon>
        <taxon>Nakamurellaceae</taxon>
        <taxon>Nakamurella</taxon>
    </lineage>
</organism>
<reference evidence="2" key="1">
    <citation type="journal article" date="2014" name="Int. J. Syst. Evol. Microbiol.">
        <title>Complete genome sequence of Corynebacterium casei LMG S-19264T (=DSM 44701T), isolated from a smear-ripened cheese.</title>
        <authorList>
            <consortium name="US DOE Joint Genome Institute (JGI-PGF)"/>
            <person name="Walter F."/>
            <person name="Albersmeier A."/>
            <person name="Kalinowski J."/>
            <person name="Ruckert C."/>
        </authorList>
    </citation>
    <scope>NUCLEOTIDE SEQUENCE</scope>
    <source>
        <strain evidence="2">CGMCC 4.7308</strain>
    </source>
</reference>
<evidence type="ECO:0000313" key="3">
    <source>
        <dbReference type="Proteomes" id="UP000655208"/>
    </source>
</evidence>
<evidence type="ECO:0000256" key="1">
    <source>
        <dbReference type="SAM" id="MobiDB-lite"/>
    </source>
</evidence>
<dbReference type="EMBL" id="BMNA01000001">
    <property type="protein sequence ID" value="GGL87086.1"/>
    <property type="molecule type" value="Genomic_DNA"/>
</dbReference>